<dbReference type="InterPro" id="IPR011989">
    <property type="entry name" value="ARM-like"/>
</dbReference>
<sequence>MSSLNREIEVNSTQTTEQNNLQAEEQSGPPNHEQIISPQNHEDLEELVPGLTLLQCVLIKNSNLDDVAGHWVELYMETPTYALVTIMQFVVEASGSHYMIPKNTAMPFSYGDILVQGSLQYRSVSMYYPMISKTAEVFARRVVSFLEALLKAVHDLPTPLYNLFLQEVTGFVMACSESSVRPFRHTSTMVGLKMMTILCDLTSVDNELLKTLWIQMFNCLFVNRYEDVVDDIRFLCISELGMWFSKYPACHLEPHVLRYFFEALPDSSTMVRQCILTNLSRLCRQEDLRTMCLELGREFRQLFMNLSVDKENEIAEESLRVLTEFYRSSPEILSEDDCKVIEEFILFANRGVAQAAAEFFVLRRKETKNVQFSQKIRHLLQFFVDRCGHEHAGYLVDSFLDNCEMVLDWKPMIKMLMEEQSPKLTEAETSALIEILTKGVRQAITGEIPQGRYTKDLKREPKAGAQVNATRLLAPVLPQLLRKYVDRPDDVTNLLELPQHFCPKYYREINNQCQLAELLDEMDILMFRQTSNRVLRRGALTLSLLFKMEPTHLHILQMLNSAVTNYKIALRTWQEQYGMVSSPSSSSLSGSSKTPKSRSRRLLNTLRLLCALYAHFDLSFGGLTESVLSSLKRVIRVRDMGRDGLPAEAVSLYLTACYFSLSWDLHTFTKEAANNSNLDDSFAAIKKHFEDYLFVTFEQVVSANNMQYAYSCLSFICDIFVNYGYHLLDSPYELVRSLTYAPSVNEVEILDNFVLRHHFQTSPADLMKESNFLQLQDLRRSLASYCKLVAFNVIPPMRAARIYQYYEKYYAPFGDVFRCSMELTIKVNSIHYGMAVFHTGLLLYQKIMDDNSGDSVRAAGSPQFLELISLASLLAETLSSDLYENRNAMITLHKAGIMYVKESIPDRPTAAPKNLLFLRVMQMFVPQLLRQDKVKMLELLQTIEQPALPSCNREEWEPLEGYRSALGASGRRGRSVSVAT</sequence>
<feature type="domain" description="SCD" evidence="3">
    <location>
        <begin position="221"/>
        <end position="306"/>
    </location>
</feature>
<name>A0AB39ZD64_DROSZ</name>
<dbReference type="GeneID" id="108012595"/>
<evidence type="ECO:0000259" key="3">
    <source>
        <dbReference type="PROSITE" id="PS51425"/>
    </source>
</evidence>
<evidence type="ECO:0000256" key="1">
    <source>
        <dbReference type="ARBA" id="ARBA00005486"/>
    </source>
</evidence>
<dbReference type="GO" id="GO:0008278">
    <property type="term" value="C:cohesin complex"/>
    <property type="evidence" value="ECO:0007669"/>
    <property type="project" value="TreeGrafter"/>
</dbReference>
<dbReference type="Pfam" id="PF21581">
    <property type="entry name" value="SCD"/>
    <property type="match status" value="1"/>
</dbReference>
<dbReference type="InterPro" id="IPR056396">
    <property type="entry name" value="HEAT_SCC3-SA"/>
</dbReference>
<reference evidence="5" key="1">
    <citation type="submission" date="2025-08" db="UniProtKB">
        <authorList>
            <consortium name="RefSeq"/>
        </authorList>
    </citation>
    <scope>IDENTIFICATION</scope>
</reference>
<evidence type="ECO:0000313" key="4">
    <source>
        <dbReference type="Proteomes" id="UP001652628"/>
    </source>
</evidence>
<dbReference type="PANTHER" id="PTHR11199">
    <property type="entry name" value="STROMAL ANTIGEN"/>
    <property type="match status" value="1"/>
</dbReference>
<dbReference type="SUPFAM" id="SSF48371">
    <property type="entry name" value="ARM repeat"/>
    <property type="match status" value="1"/>
</dbReference>
<dbReference type="Gene3D" id="1.25.10.10">
    <property type="entry name" value="Leucine-rich Repeat Variant"/>
    <property type="match status" value="1"/>
</dbReference>
<dbReference type="GO" id="GO:0005634">
    <property type="term" value="C:nucleus"/>
    <property type="evidence" value="ECO:0007669"/>
    <property type="project" value="TreeGrafter"/>
</dbReference>
<dbReference type="PANTHER" id="PTHR11199:SF0">
    <property type="entry name" value="LD34181P-RELATED"/>
    <property type="match status" value="1"/>
</dbReference>
<organism evidence="4 5">
    <name type="scientific">Drosophila suzukii</name>
    <name type="common">Spotted-wing drosophila fruit fly</name>
    <dbReference type="NCBI Taxonomy" id="28584"/>
    <lineage>
        <taxon>Eukaryota</taxon>
        <taxon>Metazoa</taxon>
        <taxon>Ecdysozoa</taxon>
        <taxon>Arthropoda</taxon>
        <taxon>Hexapoda</taxon>
        <taxon>Insecta</taxon>
        <taxon>Pterygota</taxon>
        <taxon>Neoptera</taxon>
        <taxon>Endopterygota</taxon>
        <taxon>Diptera</taxon>
        <taxon>Brachycera</taxon>
        <taxon>Muscomorpha</taxon>
        <taxon>Ephydroidea</taxon>
        <taxon>Drosophilidae</taxon>
        <taxon>Drosophila</taxon>
        <taxon>Sophophora</taxon>
    </lineage>
</organism>
<comment type="similarity">
    <text evidence="1">Belongs to the SCC3 family.</text>
</comment>
<dbReference type="RefSeq" id="XP_016933503.3">
    <property type="nucleotide sequence ID" value="XM_017078014.4"/>
</dbReference>
<dbReference type="GO" id="GO:0007062">
    <property type="term" value="P:sister chromatid cohesion"/>
    <property type="evidence" value="ECO:0007669"/>
    <property type="project" value="UniProtKB-ARBA"/>
</dbReference>
<proteinExistence type="inferred from homology"/>
<feature type="region of interest" description="Disordered" evidence="2">
    <location>
        <begin position="1"/>
        <end position="36"/>
    </location>
</feature>
<dbReference type="InterPro" id="IPR020839">
    <property type="entry name" value="SCD"/>
</dbReference>
<dbReference type="Proteomes" id="UP001652628">
    <property type="component" value="Chromosome 3"/>
</dbReference>
<dbReference type="AlphaFoldDB" id="A0AB39ZD64"/>
<dbReference type="GO" id="GO:0000785">
    <property type="term" value="C:chromatin"/>
    <property type="evidence" value="ECO:0007669"/>
    <property type="project" value="TreeGrafter"/>
</dbReference>
<dbReference type="InterPro" id="IPR013721">
    <property type="entry name" value="STAG"/>
</dbReference>
<dbReference type="InterPro" id="IPR039662">
    <property type="entry name" value="Cohesin_Scc3/SA"/>
</dbReference>
<protein>
    <submittedName>
        <fullName evidence="5">Cohesin subunit SA-2</fullName>
    </submittedName>
</protein>
<accession>A0AB39ZD64</accession>
<dbReference type="Pfam" id="PF24571">
    <property type="entry name" value="HEAT_SCC3-SA"/>
    <property type="match status" value="1"/>
</dbReference>
<evidence type="ECO:0000313" key="5">
    <source>
        <dbReference type="RefSeq" id="XP_016933503.3"/>
    </source>
</evidence>
<keyword evidence="4" id="KW-1185">Reference proteome</keyword>
<gene>
    <name evidence="5" type="primary">SA2</name>
</gene>
<dbReference type="GO" id="GO:0003682">
    <property type="term" value="F:chromatin binding"/>
    <property type="evidence" value="ECO:0007669"/>
    <property type="project" value="TreeGrafter"/>
</dbReference>
<dbReference type="PROSITE" id="PS51425">
    <property type="entry name" value="SCD"/>
    <property type="match status" value="1"/>
</dbReference>
<dbReference type="Pfam" id="PF08514">
    <property type="entry name" value="STAG"/>
    <property type="match status" value="1"/>
</dbReference>
<dbReference type="InterPro" id="IPR016024">
    <property type="entry name" value="ARM-type_fold"/>
</dbReference>
<evidence type="ECO:0000256" key="2">
    <source>
        <dbReference type="SAM" id="MobiDB-lite"/>
    </source>
</evidence>